<protein>
    <submittedName>
        <fullName evidence="1">Uncharacterized protein</fullName>
    </submittedName>
</protein>
<dbReference type="RefSeq" id="WP_015823693.1">
    <property type="nucleotide sequence ID" value="NC_012988.1"/>
</dbReference>
<accession>C7CEP3</accession>
<organism evidence="1 2">
    <name type="scientific">Methylorubrum extorquens (strain DSM 6343 / CIP 106787 / DM4)</name>
    <name type="common">Methylobacterium extorquens</name>
    <dbReference type="NCBI Taxonomy" id="661410"/>
    <lineage>
        <taxon>Bacteria</taxon>
        <taxon>Pseudomonadati</taxon>
        <taxon>Pseudomonadota</taxon>
        <taxon>Alphaproteobacteria</taxon>
        <taxon>Hyphomicrobiales</taxon>
        <taxon>Methylobacteriaceae</taxon>
        <taxon>Methylorubrum</taxon>
    </lineage>
</organism>
<gene>
    <name evidence="1" type="ORF">METD_I4365</name>
</gene>
<sequence>MPPIDPNFFPDFLRDERLPPPVVLPPEPPRDWTASAAARNLAEREEHRIASAKAWAEECRLRRERLVARARAAATESLRERPWAWATAALIAEAEALLALEVLVEPDAERLLKLAKAADAAAAKALKASAVPVPTEAELARDPAIREACRLGLHYITVLDSDRARVTNDSGWSRATTVMGHVLDALPELDEAQASHALRILRIHRRQLPDLLADVVFSGLTLPPRRLHMSPISTSGARA</sequence>
<evidence type="ECO:0000313" key="2">
    <source>
        <dbReference type="Proteomes" id="UP000008070"/>
    </source>
</evidence>
<name>C7CEP3_METED</name>
<dbReference type="AlphaFoldDB" id="C7CEP3"/>
<dbReference type="GeneID" id="72991186"/>
<dbReference type="KEGG" id="mdi:METDI4365"/>
<dbReference type="HOGENOM" id="CLU_1160002_0_0_5"/>
<dbReference type="Proteomes" id="UP000008070">
    <property type="component" value="Chromosome"/>
</dbReference>
<evidence type="ECO:0000313" key="1">
    <source>
        <dbReference type="EMBL" id="CAX25995.1"/>
    </source>
</evidence>
<reference evidence="2" key="1">
    <citation type="journal article" date="2009" name="PLoS ONE">
        <title>Methylobacterium genome sequences: a reference blueprint to investigate microbial metabolism of C1 compounds from natural and industrial sources.</title>
        <authorList>
            <person name="Vuilleumier S."/>
            <person name="Chistoserdova L."/>
            <person name="Lee M.-C."/>
            <person name="Bringel F."/>
            <person name="Lajus A."/>
            <person name="Zhou Y."/>
            <person name="Gourion B."/>
            <person name="Barbe V."/>
            <person name="Chang J."/>
            <person name="Cruveiller S."/>
            <person name="Dossat C."/>
            <person name="Gillett W."/>
            <person name="Gruffaz C."/>
            <person name="Haugen E."/>
            <person name="Hourcade E."/>
            <person name="Levy R."/>
            <person name="Mangenot S."/>
            <person name="Muller E."/>
            <person name="Nadalig T."/>
            <person name="Pagni M."/>
            <person name="Penny C."/>
            <person name="Peyraud R."/>
            <person name="Robinson D.G."/>
            <person name="Roche D."/>
            <person name="Rouy Z."/>
            <person name="Saenampechek C."/>
            <person name="Salvignol G."/>
            <person name="Vallenet D."/>
            <person name="Wu Z."/>
            <person name="Marx C.J."/>
            <person name="Vorholt J.A."/>
            <person name="Olson M.V."/>
            <person name="Kaul R."/>
            <person name="Weissenbach J."/>
            <person name="Medigue C."/>
            <person name="Lidstrom M.E."/>
        </authorList>
    </citation>
    <scope>NUCLEOTIDE SEQUENCE [LARGE SCALE GENOMIC DNA]</scope>
    <source>
        <strain evidence="2">DSM 6343 / CIP 106787 / DM4</strain>
    </source>
</reference>
<proteinExistence type="predicted"/>
<dbReference type="EMBL" id="FP103042">
    <property type="protein sequence ID" value="CAX25995.1"/>
    <property type="molecule type" value="Genomic_DNA"/>
</dbReference>